<keyword evidence="1" id="KW-0687">Ribonucleoprotein</keyword>
<name>A0A5P9NW43_COLSC</name>
<dbReference type="GeneID" id="42369860"/>
<dbReference type="EMBL" id="MK720949">
    <property type="protein sequence ID" value="QIQ23005.1"/>
    <property type="molecule type" value="Genomic_DNA"/>
</dbReference>
<dbReference type="GO" id="GO:0005840">
    <property type="term" value="C:ribosome"/>
    <property type="evidence" value="ECO:0007669"/>
    <property type="project" value="UniProtKB-KW"/>
</dbReference>
<keyword evidence="1" id="KW-0689">Ribosomal protein</keyword>
<dbReference type="InterPro" id="IPR022803">
    <property type="entry name" value="Ribosomal_uL5_dom_sf"/>
</dbReference>
<dbReference type="EMBL" id="MN613583">
    <property type="protein sequence ID" value="QFU80145.1"/>
    <property type="molecule type" value="Genomic_DNA"/>
</dbReference>
<protein>
    <submittedName>
        <fullName evidence="1">Ribosomal protein L5</fullName>
    </submittedName>
</protein>
<dbReference type="Gene3D" id="3.30.1440.10">
    <property type="match status" value="1"/>
</dbReference>
<evidence type="ECO:0000313" key="1">
    <source>
        <dbReference type="EMBL" id="QFU80145.1"/>
    </source>
</evidence>
<proteinExistence type="predicted"/>
<accession>A0A5P9NW43</accession>
<keyword evidence="1" id="KW-0496">Mitochondrion</keyword>
<geneLocation type="mitochondrion" evidence="1"/>
<evidence type="ECO:0000313" key="2">
    <source>
        <dbReference type="EMBL" id="QIQ23005.1"/>
    </source>
</evidence>
<reference evidence="2" key="1">
    <citation type="submission" date="2019-03" db="EMBL/GenBank/DDBJ databases">
        <authorList>
            <person name="Cox C."/>
        </authorList>
    </citation>
    <scope>NUCLEOTIDE SEQUENCE</scope>
</reference>
<gene>
    <name evidence="1" type="primary">rpl5</name>
</gene>
<dbReference type="SUPFAM" id="SSF55282">
    <property type="entry name" value="RL5-like"/>
    <property type="match status" value="2"/>
</dbReference>
<reference evidence="1" key="2">
    <citation type="submission" date="2019-10" db="EMBL/GenBank/DDBJ databases">
        <title>Complete mitogenome of the streptophyte green alga Coleochaete scutata (Coleochaetophyceae).</title>
        <authorList>
            <person name="Turmel M."/>
            <person name="Otis C."/>
            <person name="Lemieux C."/>
        </authorList>
    </citation>
    <scope>NUCLEOTIDE SEQUENCE</scope>
</reference>
<organism evidence="1">
    <name type="scientific">Coleochaete scutata</name>
    <dbReference type="NCBI Taxonomy" id="3125"/>
    <lineage>
        <taxon>Eukaryota</taxon>
        <taxon>Viridiplantae</taxon>
        <taxon>Streptophyta</taxon>
        <taxon>Coleochaetophyceae</taxon>
        <taxon>Coleochaetales</taxon>
        <taxon>Coleochaetaceae</taxon>
        <taxon>Coleochaete</taxon>
    </lineage>
</organism>
<dbReference type="RefSeq" id="YP_009710040.1">
    <property type="nucleotide sequence ID" value="NC_045180.1"/>
</dbReference>
<dbReference type="AlphaFoldDB" id="A0A5P9NW43"/>
<sequence>MKKFVLTSFAPRLLFHYQNVIRPDLLAKCNYTNIMEIPLLCEIQITPYYHAGLEEQGRLAIEILSGRVTTRLKECNEYPRVEGGKKTKIAKAKLIRGDKKTNSTWGSRHHGALASDQNKLSFGFLPIKGRLMYLFLDKIITVLSLNKVHKKKGNLFFFDINESTEVPLIDAKRSFQSQIYDYSLQSTHSLHHKPGDKGITPARQRHGLINIHLNLSELSLLPEIAWHSSIFESISAIHLTIVTSAKSLEETNLLWSGFMQKENSTPYV</sequence>